<sequence>MDNTEDENISLLLSMGFPDISEIKRALQMAKNDLNEAVALLTNEQAFSPSDSSSFRPASSLSTGDRNETDSNVFPEGYLYELESRVFTDQWSIPYKRDESLGKCLEAAARLTVEGLHEADENCRRFVERCLPESMRKLLDSHAVKRWGGEIQRGIYTMLELFIDFLVPRLKHDPVPNQLLNILALALDIDCEYNAKNRNQLANAEQWDEAFGSSNMYYALSPSNPSKDPYGWLVDILNYFGSKDGFQAIQNVFAKDDLDFEQMDALLQPFSKCAEFLNPIKIKPYLGTCMSKAFNAVKKLDEKDLKSKNVAAALDVLVALKCLCGTMYPTQNVNIDDMRLEIVLKMMKIPHFATRMNALKEVSKFVEESGLASYKKGVIPADKVLEWIAKNKVMTIALEGNIDHIQYTERIKNLLEFLGPKLSKEDLTHIWALADRQTSYQAVDNIYGIIAPASAKFVPELFEHLLFLIQDKWKMSGDRNKERLVNLLSQIGKEGRYNKTSPRVLEVLWEMIHCNSLPPNLILRGLDAHSSILSELPAKENIRQLYMTHCMDNIKEGRNVYISVLYLQNLLKNLTGGRDQYYKAERTTIMNLNRQHDLISLFTKSLMKSHKMAVMSAHSQNTLLTPKTMVEMKFTHQQILHVHLQAIDYALKEIRLDFPWTLCKELWDTLVTNPDACESDRETCFEWFNECLPDLEASTQVQLFKEKLLSLDPVSLTMRGFHCLRMYFESVNVTEEKFRRYNNTLVVDKLEPTGIEFFWQVALLCRDDEVAEETIFIIHECVYHSLDSKLKKDSVRLHQRFINECYKRLESSMGLKEGENLSSTLKCFSALPEAMKECYVQQIVRLLILLEKYIVGIEEGHLSPRAVLPHGASYKGEPVTLHIFCEDAKTELTVDTHTNETVWALRRRISVSLGMEPDQITLVMNGDQILQPNKDQKLIKQIGLMETPTLVVKDSVCSATVASGAKVTELRDIPTCPSPMSVEDVENVTDSESAGRAAYLLEMEEMLPGVVIAQSGKVFEILYTLAELNVDKITEAVRRVISLIPTDPSVCDTLQKVATFTEKAAAASNRLGIFRSNSSSGIKVPPRPVGSHVSNLMKTFASSGATVSSKLESPVVTRSKTRVGPSGYGTPITKLSEKTLQADESLKQLFSAGGKGTSAFRLLYNLEVLSSKLMPVGNNLANGDMALEFRERFLTVGGLSLVLGVLQEYALAKDAAYELRQSCYFIALQLSRFLLCGEAPHPDTSVKKQYLNIPLPTPCLVRSPSTPIKAMTQGKSPTPTKTLSGSKSAQLFNLTPQRESEDLEKKKYSVSVLETLSEENLRATVSCLLRLAWAAAAGKLSLATASVIVGGTGSLGRPRRGQAQGADSSTHTELQAGICTLEPSISSRDALIACEALGLLITCLELRTHALEHFMGMAGTKDFIIDVLLGCSSSEVRSQACDLFYRLSQVSPLENYSPKRFLTQVLVSTPVPLWIPSGTARSASYRLLTQCAEYFALRCRLHNCLSQGDQEFLGVSASSMLDDELAWLANFSPNEAKPSDQGDGDSALLMGHLHLVRALLTCEGVNKKEAGMKLIPDLLRQYLFPASLVIAEGPKVPRASDTLAHFSPKCRDVESRAAAYYVLVELATGCRENLEILSKKLVAIHHRFNPDMTKEFEYEPAVEGRSVSNFVGLKNAGATCYMNSVIQQLFLVPSISEAVLSVQEDEVDEDSLFFQFQMVLGHLLESKLQYYVPERFWASLRLRGQPINVREQQDAFEFFIHLVDNLDEYLAKIGKERVFRNRFGGIFSDQKICKECPHRYERESIFLALNVTVKSSTLIESLEQFVKGELLEGDNAYYCEACVQKRSAIKRLCIKTLPSTLVIQLKRFHYDWEAGRSLKFDDYLQFPWTLDMKPYTAEGLEEQDQQQEDIDGAEVSTSAANPSSYMYELVGIVVHSGQANAGHYYSFIKERRSTSPYVGSKSKWYKFNDTSVEEVEMTDQALEAEAFGGTYKARQNDASGFPETRQRYWNAYMLLYDRVDETVGKSRAVTTPRRTINRAKSLRNPTGREKKPVLTPRGSDSLSQLSELLHAGEERGIFAGTERMPLKILQNIREENLEFMKSKDVFSQEYYRFIHQLVSANVDKIGDSTYGQMCTISVNLLLNFLFHTYFRLRHRESDIDLHEWVESFSRLSRGGPQIIQWTIDKLSSDAMIVHVKPFLLECPIKEIRQTFADLVGHALANYHRLLGESHVSTSLQRYLKYLIKLLEGDVSNHSKNCAQYFNLLLNYSQMGIVQKSLLLQNNIFRLLLVFLLGCDFVEGSYTRNVVSPPMGSPCGPSGPNKIAKTAAIPLPALSPPATIQRRWTVSQIRDFGDIHSLIADLLISCNFSSHCDSVNDVPQATEENIGLEPTADVLKYVFGEGQGLFLQEMVTTCRQNLSVINENPSLVAEMFAHLSMNNKVFSKSLMKEILFQISTGSASELKNLFALLQYLLAISDEVQHERAQWVIDGFSDPDSSNVGGMLAMISNQNTSDSRRAYQLIKFIVNLAARLPSAKDNILQAPARWQLAVNWLKKKMESSAFWTGNQDNDCSNEDSNTRIFQRTTSAQVTLEEATALLTDCETSDMEMDNASEIDPCQDVRFDVGDTEE</sequence>
<dbReference type="GO" id="GO:0005634">
    <property type="term" value="C:nucleus"/>
    <property type="evidence" value="ECO:0007669"/>
    <property type="project" value="TreeGrafter"/>
</dbReference>
<evidence type="ECO:0000256" key="8">
    <source>
        <dbReference type="ARBA" id="ARBA00022807"/>
    </source>
</evidence>
<feature type="region of interest" description="Disordered" evidence="9">
    <location>
        <begin position="2038"/>
        <end position="2061"/>
    </location>
</feature>
<protein>
    <recommendedName>
        <fullName evidence="3">ubiquitinyl hydrolase 1</fullName>
        <ecNumber evidence="3">3.4.19.12</ecNumber>
    </recommendedName>
</protein>
<dbReference type="Gene3D" id="1.10.8.10">
    <property type="entry name" value="DNA helicase RuvA subunit, C-terminal domain"/>
    <property type="match status" value="1"/>
</dbReference>
<dbReference type="InterPro" id="IPR033382">
    <property type="entry name" value="USP24_UBA"/>
</dbReference>
<accession>A0AA88KWE2</accession>
<dbReference type="Pfam" id="PF00443">
    <property type="entry name" value="UCH"/>
    <property type="match status" value="1"/>
</dbReference>
<organism evidence="12 13">
    <name type="scientific">Artemia franciscana</name>
    <name type="common">Brine shrimp</name>
    <name type="synonym">Artemia sanfranciscana</name>
    <dbReference type="NCBI Taxonomy" id="6661"/>
    <lineage>
        <taxon>Eukaryota</taxon>
        <taxon>Metazoa</taxon>
        <taxon>Ecdysozoa</taxon>
        <taxon>Arthropoda</taxon>
        <taxon>Crustacea</taxon>
        <taxon>Branchiopoda</taxon>
        <taxon>Anostraca</taxon>
        <taxon>Artemiidae</taxon>
        <taxon>Artemia</taxon>
    </lineage>
</organism>
<dbReference type="InterPro" id="IPR001394">
    <property type="entry name" value="Peptidase_C19_UCH"/>
</dbReference>
<proteinExistence type="inferred from homology"/>
<dbReference type="SUPFAM" id="SSF54001">
    <property type="entry name" value="Cysteine proteinases"/>
    <property type="match status" value="1"/>
</dbReference>
<feature type="compositionally biased region" description="Polar residues" evidence="9">
    <location>
        <begin position="1273"/>
        <end position="1289"/>
    </location>
</feature>
<evidence type="ECO:0000256" key="6">
    <source>
        <dbReference type="ARBA" id="ARBA00022786"/>
    </source>
</evidence>
<keyword evidence="6" id="KW-0833">Ubl conjugation pathway</keyword>
<dbReference type="GO" id="GO:0004843">
    <property type="term" value="F:cysteine-type deubiquitinase activity"/>
    <property type="evidence" value="ECO:0007669"/>
    <property type="project" value="UniProtKB-EC"/>
</dbReference>
<dbReference type="SUPFAM" id="SSF46934">
    <property type="entry name" value="UBA-like"/>
    <property type="match status" value="1"/>
</dbReference>
<dbReference type="InterPro" id="IPR021905">
    <property type="entry name" value="DUF3517"/>
</dbReference>
<dbReference type="CDD" id="cd14286">
    <property type="entry name" value="UBA_UBP24"/>
    <property type="match status" value="1"/>
</dbReference>
<dbReference type="PROSITE" id="PS50235">
    <property type="entry name" value="USP_3"/>
    <property type="match status" value="1"/>
</dbReference>
<dbReference type="PANTHER" id="PTHR24006">
    <property type="entry name" value="UBIQUITIN CARBOXYL-TERMINAL HYDROLASE"/>
    <property type="match status" value="1"/>
</dbReference>
<dbReference type="PROSITE" id="PS00972">
    <property type="entry name" value="USP_1"/>
    <property type="match status" value="1"/>
</dbReference>
<dbReference type="PROSITE" id="PS50030">
    <property type="entry name" value="UBA"/>
    <property type="match status" value="1"/>
</dbReference>
<feature type="region of interest" description="Disordered" evidence="9">
    <location>
        <begin position="1266"/>
        <end position="1289"/>
    </location>
</feature>
<comment type="catalytic activity">
    <reaction evidence="1">
        <text>Thiol-dependent hydrolysis of ester, thioester, amide, peptide and isopeptide bonds formed by the C-terminal Gly of ubiquitin (a 76-residue protein attached to proteins as an intracellular targeting signal).</text>
        <dbReference type="EC" id="3.4.19.12"/>
    </reaction>
</comment>
<dbReference type="EMBL" id="JAVRJZ010000021">
    <property type="protein sequence ID" value="KAK2704726.1"/>
    <property type="molecule type" value="Genomic_DNA"/>
</dbReference>
<dbReference type="InterPro" id="IPR055176">
    <property type="entry name" value="UBP24/USP9X/USP9Y_UBL"/>
</dbReference>
<dbReference type="InterPro" id="IPR050164">
    <property type="entry name" value="Peptidase_C19"/>
</dbReference>
<dbReference type="InterPro" id="IPR028889">
    <property type="entry name" value="USP"/>
</dbReference>
<dbReference type="GO" id="GO:0006508">
    <property type="term" value="P:proteolysis"/>
    <property type="evidence" value="ECO:0007669"/>
    <property type="project" value="UniProtKB-KW"/>
</dbReference>
<dbReference type="GO" id="GO:0016579">
    <property type="term" value="P:protein deubiquitination"/>
    <property type="evidence" value="ECO:0007669"/>
    <property type="project" value="InterPro"/>
</dbReference>
<gene>
    <name evidence="12" type="ORF">QYM36_016940</name>
</gene>
<dbReference type="Pfam" id="PF22900">
    <property type="entry name" value="UCH_UBL1"/>
    <property type="match status" value="1"/>
</dbReference>
<keyword evidence="13" id="KW-1185">Reference proteome</keyword>
<evidence type="ECO:0000313" key="13">
    <source>
        <dbReference type="Proteomes" id="UP001187531"/>
    </source>
</evidence>
<feature type="domain" description="USP" evidence="11">
    <location>
        <begin position="1671"/>
        <end position="1994"/>
    </location>
</feature>
<dbReference type="Pfam" id="PF25010">
    <property type="entry name" value="ARM_UBP24_USP9X-Y"/>
    <property type="match status" value="1"/>
</dbReference>
<dbReference type="SMART" id="SM00165">
    <property type="entry name" value="UBA"/>
    <property type="match status" value="1"/>
</dbReference>
<evidence type="ECO:0000256" key="5">
    <source>
        <dbReference type="ARBA" id="ARBA00022670"/>
    </source>
</evidence>
<name>A0AA88KWE2_ARTSF</name>
<dbReference type="FunFam" id="3.90.70.10:FF:000022">
    <property type="entry name" value="Ubiquitin carboxyl-terminal hydrolase 24"/>
    <property type="match status" value="1"/>
</dbReference>
<evidence type="ECO:0000256" key="4">
    <source>
        <dbReference type="ARBA" id="ARBA00022553"/>
    </source>
</evidence>
<dbReference type="InterPro" id="IPR029071">
    <property type="entry name" value="Ubiquitin-like_domsf"/>
</dbReference>
<dbReference type="CDD" id="cd02659">
    <property type="entry name" value="peptidase_C19C"/>
    <property type="match status" value="1"/>
</dbReference>
<feature type="domain" description="UBA" evidence="10">
    <location>
        <begin position="3"/>
        <end position="44"/>
    </location>
</feature>
<dbReference type="InterPro" id="IPR016024">
    <property type="entry name" value="ARM-type_fold"/>
</dbReference>
<keyword evidence="8" id="KW-0788">Thiol protease</keyword>
<feature type="region of interest" description="Disordered" evidence="9">
    <location>
        <begin position="47"/>
        <end position="69"/>
    </location>
</feature>
<evidence type="ECO:0000256" key="7">
    <source>
        <dbReference type="ARBA" id="ARBA00022801"/>
    </source>
</evidence>
<evidence type="ECO:0000256" key="9">
    <source>
        <dbReference type="SAM" id="MobiDB-lite"/>
    </source>
</evidence>
<dbReference type="Proteomes" id="UP001187531">
    <property type="component" value="Unassembled WGS sequence"/>
</dbReference>
<dbReference type="Pfam" id="PF12030">
    <property type="entry name" value="DUF3517"/>
    <property type="match status" value="1"/>
</dbReference>
<evidence type="ECO:0000313" key="12">
    <source>
        <dbReference type="EMBL" id="KAK2704726.1"/>
    </source>
</evidence>
<dbReference type="PROSITE" id="PS00973">
    <property type="entry name" value="USP_2"/>
    <property type="match status" value="1"/>
</dbReference>
<feature type="compositionally biased region" description="Low complexity" evidence="9">
    <location>
        <begin position="47"/>
        <end position="62"/>
    </location>
</feature>
<keyword evidence="4" id="KW-0597">Phosphoprotein</keyword>
<evidence type="ECO:0000256" key="3">
    <source>
        <dbReference type="ARBA" id="ARBA00012759"/>
    </source>
</evidence>
<dbReference type="SUPFAM" id="SSF48371">
    <property type="entry name" value="ARM repeat"/>
    <property type="match status" value="2"/>
</dbReference>
<dbReference type="EC" id="3.4.19.12" evidence="3"/>
<dbReference type="InterPro" id="IPR038765">
    <property type="entry name" value="Papain-like_cys_pep_sf"/>
</dbReference>
<evidence type="ECO:0000256" key="1">
    <source>
        <dbReference type="ARBA" id="ARBA00000707"/>
    </source>
</evidence>
<dbReference type="GO" id="GO:0005829">
    <property type="term" value="C:cytosol"/>
    <property type="evidence" value="ECO:0007669"/>
    <property type="project" value="TreeGrafter"/>
</dbReference>
<comment type="caution">
    <text evidence="12">The sequence shown here is derived from an EMBL/GenBank/DDBJ whole genome shotgun (WGS) entry which is preliminary data.</text>
</comment>
<reference evidence="12" key="1">
    <citation type="submission" date="2023-07" db="EMBL/GenBank/DDBJ databases">
        <title>Chromosome-level genome assembly of Artemia franciscana.</title>
        <authorList>
            <person name="Jo E."/>
        </authorList>
    </citation>
    <scope>NUCLEOTIDE SEQUENCE</scope>
    <source>
        <tissue evidence="12">Whole body</tissue>
    </source>
</reference>
<dbReference type="PANTHER" id="PTHR24006:SF943">
    <property type="entry name" value="UBIQUITIN CARBOXYL-TERMINAL HYDROLASE PUF"/>
    <property type="match status" value="1"/>
</dbReference>
<keyword evidence="7" id="KW-0378">Hydrolase</keyword>
<evidence type="ECO:0000256" key="2">
    <source>
        <dbReference type="ARBA" id="ARBA00009085"/>
    </source>
</evidence>
<dbReference type="SUPFAM" id="SSF54236">
    <property type="entry name" value="Ubiquitin-like"/>
    <property type="match status" value="1"/>
</dbReference>
<evidence type="ECO:0000259" key="10">
    <source>
        <dbReference type="PROSITE" id="PS50030"/>
    </source>
</evidence>
<dbReference type="InterPro" id="IPR015940">
    <property type="entry name" value="UBA"/>
</dbReference>
<evidence type="ECO:0000259" key="11">
    <source>
        <dbReference type="PROSITE" id="PS50235"/>
    </source>
</evidence>
<dbReference type="InterPro" id="IPR018200">
    <property type="entry name" value="USP_CS"/>
</dbReference>
<dbReference type="InterPro" id="IPR009060">
    <property type="entry name" value="UBA-like_sf"/>
</dbReference>
<keyword evidence="5" id="KW-0645">Protease</keyword>
<comment type="similarity">
    <text evidence="2">Belongs to the peptidase C19 family.</text>
</comment>
<dbReference type="InterPro" id="IPR056850">
    <property type="entry name" value="ARM_UBP34_24_USP9X_Y"/>
</dbReference>
<dbReference type="Gene3D" id="3.90.70.10">
    <property type="entry name" value="Cysteine proteinases"/>
    <property type="match status" value="1"/>
</dbReference>